<reference evidence="1" key="2">
    <citation type="journal article" date="2019" name="bioRxiv">
        <title>Genomics, evolutionary history and diagnostics of the Alternaria alternata species group including apple and Asian pear pathotypes.</title>
        <authorList>
            <person name="Armitage A.D."/>
            <person name="Cockerton H.M."/>
            <person name="Sreenivasaprasad S."/>
            <person name="Woodhall J.W."/>
            <person name="Lane C.R."/>
            <person name="Harrison R.J."/>
            <person name="Clarkson J.P."/>
        </authorList>
    </citation>
    <scope>NUCLEOTIDE SEQUENCE</scope>
    <source>
        <strain evidence="1">FERA 1164</strain>
    </source>
</reference>
<proteinExistence type="predicted"/>
<evidence type="ECO:0000313" key="1">
    <source>
        <dbReference type="EMBL" id="RYN20443.1"/>
    </source>
</evidence>
<sequence length="104" mass="12565">MPSRLVTDLPAEIMLMILEKVFKINGDIHVVFDRFENEHIALVERERRLQEHPFGVHGQRLPYGNYWKLPSMRHFFAFGITSRGNWLMMKEMFYKKNKFIIHED</sequence>
<dbReference type="Proteomes" id="UP000292340">
    <property type="component" value="Unassembled WGS sequence"/>
</dbReference>
<dbReference type="EMBL" id="PDXB01000037">
    <property type="protein sequence ID" value="RYN20443.1"/>
    <property type="molecule type" value="Genomic_DNA"/>
</dbReference>
<protein>
    <recommendedName>
        <fullName evidence="3">Clr5 domain-containing protein</fullName>
    </recommendedName>
</protein>
<evidence type="ECO:0008006" key="3">
    <source>
        <dbReference type="Google" id="ProtNLM"/>
    </source>
</evidence>
<accession>A0AB37W9Z3</accession>
<gene>
    <name evidence="1" type="ORF">AA0115_g10224</name>
</gene>
<name>A0AB37W9Z3_9PLEO</name>
<organism evidence="1 2">
    <name type="scientific">Alternaria tenuissima</name>
    <dbReference type="NCBI Taxonomy" id="119927"/>
    <lineage>
        <taxon>Eukaryota</taxon>
        <taxon>Fungi</taxon>
        <taxon>Dikarya</taxon>
        <taxon>Ascomycota</taxon>
        <taxon>Pezizomycotina</taxon>
        <taxon>Dothideomycetes</taxon>
        <taxon>Pleosporomycetidae</taxon>
        <taxon>Pleosporales</taxon>
        <taxon>Pleosporineae</taxon>
        <taxon>Pleosporaceae</taxon>
        <taxon>Alternaria</taxon>
        <taxon>Alternaria sect. Alternaria</taxon>
        <taxon>Alternaria alternata complex</taxon>
    </lineage>
</organism>
<comment type="caution">
    <text evidence="1">The sequence shown here is derived from an EMBL/GenBank/DDBJ whole genome shotgun (WGS) entry which is preliminary data.</text>
</comment>
<evidence type="ECO:0000313" key="2">
    <source>
        <dbReference type="Proteomes" id="UP000292340"/>
    </source>
</evidence>
<reference evidence="1" key="1">
    <citation type="submission" date="2017-10" db="EMBL/GenBank/DDBJ databases">
        <authorList>
            <person name="Armitage A.D."/>
            <person name="Barbara D.J."/>
            <person name="Woodhall J.W."/>
            <person name="Sreenivasaprasad S."/>
            <person name="Lane C.R."/>
            <person name="Clarkson J.P."/>
            <person name="Harrison R.J."/>
        </authorList>
    </citation>
    <scope>NUCLEOTIDE SEQUENCE</scope>
    <source>
        <strain evidence="1">FERA 1164</strain>
    </source>
</reference>
<dbReference type="AlphaFoldDB" id="A0AB37W9Z3"/>